<keyword evidence="2" id="KW-1185">Reference proteome</keyword>
<dbReference type="EMBL" id="CM046397">
    <property type="protein sequence ID" value="KAI8534201.1"/>
    <property type="molecule type" value="Genomic_DNA"/>
</dbReference>
<reference evidence="1" key="1">
    <citation type="submission" date="2022-02" db="EMBL/GenBank/DDBJ databases">
        <title>Plant Genome Project.</title>
        <authorList>
            <person name="Zhang R.-G."/>
        </authorList>
    </citation>
    <scope>NUCLEOTIDE SEQUENCE</scope>
    <source>
        <strain evidence="1">AT1</strain>
    </source>
</reference>
<name>A0ACC0M0Y3_RHOML</name>
<accession>A0ACC0M0Y3</accession>
<dbReference type="Proteomes" id="UP001062846">
    <property type="component" value="Chromosome 10"/>
</dbReference>
<protein>
    <submittedName>
        <fullName evidence="1">Uncharacterized protein</fullName>
    </submittedName>
</protein>
<sequence length="483" mass="55378">METQEEQKQRRRIKNEKKQQRRREECSLAATSSNYGDGLLQSSKTGSESRLTDIQLKSVTQGFLELKIKGMTIVCELPEDVLMDILSRVRAKSLLQWKSVSKHWYSLIRNPKFISLHHTRAQPGEILSLARQVDEGTQVAWALIFSPTAFGNLNSSCIDRNVHLSDSCNGVLCFRNASKMVIYNPAIKELRQLPLPCRQKERSSYLGFTFDPKANDYKAIKFVTRNCYACDKLPIPRIAADMEDHFHCHKTKCMCKRPVCFPKVYVYALSTDTWRQTDAVVPDYCIYHVSQGYRCTSSDGVFYWLAHDHGADFMHICVFRSSEELFESIPLPGIFRLQLLSNLCLLKDSLALVLSDVYGPGSQRVATCFDIWVMDEYGVQKSWTKKYTTETLLGCHDALGFRPNAEVLLTRRNYRQMVSYDLSTHNIVEYDPLRDMPESCLENEVLPYAESLISVKRLISKKKKSTSKKKKSTSKKKNSTSKC</sequence>
<evidence type="ECO:0000313" key="2">
    <source>
        <dbReference type="Proteomes" id="UP001062846"/>
    </source>
</evidence>
<gene>
    <name evidence="1" type="ORF">RHMOL_Rhmol10G0070600</name>
</gene>
<comment type="caution">
    <text evidence="1">The sequence shown here is derived from an EMBL/GenBank/DDBJ whole genome shotgun (WGS) entry which is preliminary data.</text>
</comment>
<evidence type="ECO:0000313" key="1">
    <source>
        <dbReference type="EMBL" id="KAI8534201.1"/>
    </source>
</evidence>
<proteinExistence type="predicted"/>
<organism evidence="1 2">
    <name type="scientific">Rhododendron molle</name>
    <name type="common">Chinese azalea</name>
    <name type="synonym">Azalea mollis</name>
    <dbReference type="NCBI Taxonomy" id="49168"/>
    <lineage>
        <taxon>Eukaryota</taxon>
        <taxon>Viridiplantae</taxon>
        <taxon>Streptophyta</taxon>
        <taxon>Embryophyta</taxon>
        <taxon>Tracheophyta</taxon>
        <taxon>Spermatophyta</taxon>
        <taxon>Magnoliopsida</taxon>
        <taxon>eudicotyledons</taxon>
        <taxon>Gunneridae</taxon>
        <taxon>Pentapetalae</taxon>
        <taxon>asterids</taxon>
        <taxon>Ericales</taxon>
        <taxon>Ericaceae</taxon>
        <taxon>Ericoideae</taxon>
        <taxon>Rhodoreae</taxon>
        <taxon>Rhododendron</taxon>
    </lineage>
</organism>